<comment type="caution">
    <text evidence="1">The sequence shown here is derived from an EMBL/GenBank/DDBJ whole genome shotgun (WGS) entry which is preliminary data.</text>
</comment>
<sequence length="107" mass="12018">MPPEVNNFVRMVLAEKRISSLLQQPITDSLSGYRKWERYGQAGQASIRHQEMTQTEPMDRTNEKIRCLLKSQVFNSASEFASALLAISDARNATRGLDVFGQDAGEL</sequence>
<reference evidence="1 2" key="1">
    <citation type="submission" date="2016-09" db="EMBL/GenBank/DDBJ databases">
        <title>Phylogenomics of Achromobacter.</title>
        <authorList>
            <person name="Jeukens J."/>
            <person name="Freschi L."/>
            <person name="Vincent A.T."/>
            <person name="Emond-Rheault J.-G."/>
            <person name="Kukavica-Ibrulj I."/>
            <person name="Charette S.J."/>
            <person name="Levesque R.C."/>
        </authorList>
    </citation>
    <scope>NUCLEOTIDE SEQUENCE [LARGE SCALE GENOMIC DNA]</scope>
    <source>
        <strain evidence="1 2">AUS488</strain>
    </source>
</reference>
<proteinExistence type="predicted"/>
<evidence type="ECO:0000313" key="2">
    <source>
        <dbReference type="Proteomes" id="UP000187251"/>
    </source>
</evidence>
<name>A0A1R1JP03_ALCXX</name>
<dbReference type="Proteomes" id="UP000187251">
    <property type="component" value="Unassembled WGS sequence"/>
</dbReference>
<dbReference type="AlphaFoldDB" id="A0A1R1JP03"/>
<gene>
    <name evidence="1" type="ORF">BIZ92_31755</name>
</gene>
<protein>
    <submittedName>
        <fullName evidence="1">Uncharacterized protein</fullName>
    </submittedName>
</protein>
<accession>A0A1R1JP03</accession>
<dbReference type="EMBL" id="MJMN01000034">
    <property type="protein sequence ID" value="OMG81074.1"/>
    <property type="molecule type" value="Genomic_DNA"/>
</dbReference>
<evidence type="ECO:0000313" key="1">
    <source>
        <dbReference type="EMBL" id="OMG81074.1"/>
    </source>
</evidence>
<organism evidence="1 2">
    <name type="scientific">Alcaligenes xylosoxydans xylosoxydans</name>
    <name type="common">Achromobacter xylosoxidans</name>
    <dbReference type="NCBI Taxonomy" id="85698"/>
    <lineage>
        <taxon>Bacteria</taxon>
        <taxon>Pseudomonadati</taxon>
        <taxon>Pseudomonadota</taxon>
        <taxon>Betaproteobacteria</taxon>
        <taxon>Burkholderiales</taxon>
        <taxon>Alcaligenaceae</taxon>
        <taxon>Achromobacter</taxon>
    </lineage>
</organism>